<feature type="region of interest" description="Disordered" evidence="6">
    <location>
        <begin position="504"/>
        <end position="525"/>
    </location>
</feature>
<evidence type="ECO:0000256" key="1">
    <source>
        <dbReference type="ARBA" id="ARBA00004123"/>
    </source>
</evidence>
<dbReference type="SMART" id="SM00240">
    <property type="entry name" value="FHA"/>
    <property type="match status" value="1"/>
</dbReference>
<evidence type="ECO:0000256" key="3">
    <source>
        <dbReference type="ARBA" id="ARBA00023204"/>
    </source>
</evidence>
<evidence type="ECO:0000256" key="4">
    <source>
        <dbReference type="ARBA" id="ARBA00023242"/>
    </source>
</evidence>
<dbReference type="InterPro" id="IPR043014">
    <property type="entry name" value="Nibrin_BRCT2_sf"/>
</dbReference>
<evidence type="ECO:0000256" key="2">
    <source>
        <dbReference type="ARBA" id="ARBA00022763"/>
    </source>
</evidence>
<keyword evidence="2" id="KW-0227">DNA damage</keyword>
<feature type="compositionally biased region" description="Basic and acidic residues" evidence="6">
    <location>
        <begin position="625"/>
        <end position="643"/>
    </location>
</feature>
<feature type="compositionally biased region" description="Basic and acidic residues" evidence="6">
    <location>
        <begin position="954"/>
        <end position="974"/>
    </location>
</feature>
<feature type="region of interest" description="Disordered" evidence="6">
    <location>
        <begin position="907"/>
        <end position="974"/>
    </location>
</feature>
<evidence type="ECO:0000313" key="8">
    <source>
        <dbReference type="EMBL" id="ODQ64828.1"/>
    </source>
</evidence>
<keyword evidence="4" id="KW-0539">Nucleus</keyword>
<gene>
    <name evidence="8" type="ORF">NADFUDRAFT_43123</name>
</gene>
<comment type="similarity">
    <text evidence="5">Belongs to the Nibrin family.</text>
</comment>
<dbReference type="AlphaFoldDB" id="A0A1E3PHI5"/>
<sequence>MWLLSSPGTTLDGTHHWLQPGKEYLVGRSTEKQPWDFYLDQKTISRQHLKISIELRSDESLCDSSMVTDQSKAKLPRSFLILEDLKSKHHTYVNDLRIEGIFRPSIEGTQRFTIKLGKSKGINSTLILEWKPLIFCYSESQSMTKQLILLVHDTEIVITPFLVEGGMYLKGNDSSTKLISALALGIPAVTISFLESLIAIIKSDRYLLQKDFYGYFPKYKQYLADPRYEVDLRRRTIFQGIAFLFCEKNKYEALSACISDAGGKSFCFDLVKDQSQAAQANEKLTADELYQFVKKVSDSKSYNHIVLIKYSYNVSQSIAEINNLSIMTSAGKRLGYKLTDPMMIFESVRDLNCSEIINNKIDKPEIVTPFLRDAVETPLVLKNTMASPIKQSDTFMTPTSATKSGCERKEKDLSLCTPVATHTVDESVSPTVQVVASNERPKGGIGARRRARAETSKNINIMNFLVKKENNSIVLQPYASGNEEGRGDSSKVKISNISTVKKFSPEDEASSAKNYDKESSANMMSSFPSPPPFGSSLTAIRDGNESPVGRASTDSIETPDFMPLAPLSAGKLSRRPRVTKVLENPLMAVPVSHHFSTKDLNTDTANQVKRRRLENENDYNTNDIYIKEESTDEPINTKEETHIKSRTLSPTYSQRPLSELPLSQSLSSVSKLTCTNKNESEDEKSSIQSKIRSNKKLQSEKFAQDFGMGEGDIEYDGIMSNLSLEEEFDVDNIIARKLKSYQSNAATYNDGVLRVYGINGDNGWNEIWNGRKNFKSFKKARCEKNNLIMSNDFYGNKSVNNNIDFDFDIEEEDENQDLENRSISLPIVSTSDYSRISSINDSLCDDQRKKTFHILPNRVSIPDVLADNIIYSDSSDNDPLFIGSDNLSDETFLGDKGIYQNSELIPENIQTHSQQPKSKRRKTREREPARLPPRKSLATSIASTPKPQWRSRNKTSDSEAHDDENERPKFNFCF</sequence>
<evidence type="ECO:0000256" key="6">
    <source>
        <dbReference type="SAM" id="MobiDB-lite"/>
    </source>
</evidence>
<dbReference type="GO" id="GO:0030870">
    <property type="term" value="C:Mre11 complex"/>
    <property type="evidence" value="ECO:0007669"/>
    <property type="project" value="InterPro"/>
</dbReference>
<dbReference type="Pfam" id="PF00498">
    <property type="entry name" value="FHA"/>
    <property type="match status" value="1"/>
</dbReference>
<dbReference type="InterPro" id="IPR040227">
    <property type="entry name" value="Nibrin-rel"/>
</dbReference>
<dbReference type="PROSITE" id="PS50006">
    <property type="entry name" value="FHA_DOMAIN"/>
    <property type="match status" value="1"/>
</dbReference>
<reference evidence="8 9" key="1">
    <citation type="journal article" date="2016" name="Proc. Natl. Acad. Sci. U.S.A.">
        <title>Comparative genomics of biotechnologically important yeasts.</title>
        <authorList>
            <person name="Riley R."/>
            <person name="Haridas S."/>
            <person name="Wolfe K.H."/>
            <person name="Lopes M.R."/>
            <person name="Hittinger C.T."/>
            <person name="Goeker M."/>
            <person name="Salamov A.A."/>
            <person name="Wisecaver J.H."/>
            <person name="Long T.M."/>
            <person name="Calvey C.H."/>
            <person name="Aerts A.L."/>
            <person name="Barry K.W."/>
            <person name="Choi C."/>
            <person name="Clum A."/>
            <person name="Coughlan A.Y."/>
            <person name="Deshpande S."/>
            <person name="Douglass A.P."/>
            <person name="Hanson S.J."/>
            <person name="Klenk H.-P."/>
            <person name="LaButti K.M."/>
            <person name="Lapidus A."/>
            <person name="Lindquist E.A."/>
            <person name="Lipzen A.M."/>
            <person name="Meier-Kolthoff J.P."/>
            <person name="Ohm R.A."/>
            <person name="Otillar R.P."/>
            <person name="Pangilinan J.L."/>
            <person name="Peng Y."/>
            <person name="Rokas A."/>
            <person name="Rosa C.A."/>
            <person name="Scheuner C."/>
            <person name="Sibirny A.A."/>
            <person name="Slot J.C."/>
            <person name="Stielow J.B."/>
            <person name="Sun H."/>
            <person name="Kurtzman C.P."/>
            <person name="Blackwell M."/>
            <person name="Grigoriev I.V."/>
            <person name="Jeffries T.W."/>
        </authorList>
    </citation>
    <scope>NUCLEOTIDE SEQUENCE [LARGE SCALE GENOMIC DNA]</scope>
    <source>
        <strain evidence="8 9">DSM 6958</strain>
    </source>
</reference>
<comment type="subcellular location">
    <subcellularLocation>
        <location evidence="1">Nucleus</location>
    </subcellularLocation>
</comment>
<feature type="region of interest" description="Disordered" evidence="6">
    <location>
        <begin position="541"/>
        <end position="562"/>
    </location>
</feature>
<proteinExistence type="inferred from homology"/>
<dbReference type="STRING" id="857566.A0A1E3PHI5"/>
<dbReference type="GO" id="GO:0003684">
    <property type="term" value="F:damaged DNA binding"/>
    <property type="evidence" value="ECO:0007669"/>
    <property type="project" value="TreeGrafter"/>
</dbReference>
<feature type="region of interest" description="Disordered" evidence="6">
    <location>
        <begin position="623"/>
        <end position="696"/>
    </location>
</feature>
<dbReference type="Pfam" id="PF16508">
    <property type="entry name" value="NIBRIN_BRCT_II"/>
    <property type="match status" value="1"/>
</dbReference>
<dbReference type="InterPro" id="IPR032429">
    <property type="entry name" value="Nibrin_BRCT2"/>
</dbReference>
<keyword evidence="9" id="KW-1185">Reference proteome</keyword>
<dbReference type="SUPFAM" id="SSF49879">
    <property type="entry name" value="SMAD/FHA domain"/>
    <property type="match status" value="1"/>
</dbReference>
<dbReference type="GO" id="GO:0007095">
    <property type="term" value="P:mitotic G2 DNA damage checkpoint signaling"/>
    <property type="evidence" value="ECO:0007669"/>
    <property type="project" value="InterPro"/>
</dbReference>
<dbReference type="GO" id="GO:0000724">
    <property type="term" value="P:double-strand break repair via homologous recombination"/>
    <property type="evidence" value="ECO:0007669"/>
    <property type="project" value="TreeGrafter"/>
</dbReference>
<evidence type="ECO:0000313" key="9">
    <source>
        <dbReference type="Proteomes" id="UP000095009"/>
    </source>
</evidence>
<dbReference type="OrthoDB" id="552194at2759"/>
<dbReference type="EMBL" id="KV454411">
    <property type="protein sequence ID" value="ODQ64828.1"/>
    <property type="molecule type" value="Genomic_DNA"/>
</dbReference>
<organism evidence="8 9">
    <name type="scientific">Nadsonia fulvescens var. elongata DSM 6958</name>
    <dbReference type="NCBI Taxonomy" id="857566"/>
    <lineage>
        <taxon>Eukaryota</taxon>
        <taxon>Fungi</taxon>
        <taxon>Dikarya</taxon>
        <taxon>Ascomycota</taxon>
        <taxon>Saccharomycotina</taxon>
        <taxon>Dipodascomycetes</taxon>
        <taxon>Dipodascales</taxon>
        <taxon>Dipodascales incertae sedis</taxon>
        <taxon>Nadsonia</taxon>
    </lineage>
</organism>
<feature type="compositionally biased region" description="Polar residues" evidence="6">
    <location>
        <begin position="937"/>
        <end position="946"/>
    </location>
</feature>
<feature type="compositionally biased region" description="Low complexity" evidence="6">
    <location>
        <begin position="653"/>
        <end position="672"/>
    </location>
</feature>
<dbReference type="PANTHER" id="PTHR12162:SF0">
    <property type="entry name" value="NIBRIN"/>
    <property type="match status" value="1"/>
</dbReference>
<name>A0A1E3PHI5_9ASCO</name>
<protein>
    <recommendedName>
        <fullName evidence="7">FHA domain-containing protein</fullName>
    </recommendedName>
</protein>
<evidence type="ECO:0000259" key="7">
    <source>
        <dbReference type="PROSITE" id="PS50006"/>
    </source>
</evidence>
<evidence type="ECO:0000256" key="5">
    <source>
        <dbReference type="ARBA" id="ARBA00044757"/>
    </source>
</evidence>
<dbReference type="InterPro" id="IPR008984">
    <property type="entry name" value="SMAD_FHA_dom_sf"/>
</dbReference>
<keyword evidence="3" id="KW-0234">DNA repair</keyword>
<feature type="compositionally biased region" description="Polar residues" evidence="6">
    <location>
        <begin position="907"/>
        <end position="916"/>
    </location>
</feature>
<feature type="domain" description="FHA" evidence="7">
    <location>
        <begin position="24"/>
        <end position="98"/>
    </location>
</feature>
<dbReference type="InterPro" id="IPR000253">
    <property type="entry name" value="FHA_dom"/>
</dbReference>
<dbReference type="PANTHER" id="PTHR12162">
    <property type="entry name" value="NIBRIN-RELATED"/>
    <property type="match status" value="1"/>
</dbReference>
<accession>A0A1E3PHI5</accession>
<dbReference type="Gene3D" id="2.60.200.20">
    <property type="match status" value="1"/>
</dbReference>
<dbReference type="Gene3D" id="3.40.50.10980">
    <property type="entry name" value="Nibrin, BRCT2 domain"/>
    <property type="match status" value="1"/>
</dbReference>
<dbReference type="Proteomes" id="UP000095009">
    <property type="component" value="Unassembled WGS sequence"/>
</dbReference>